<evidence type="ECO:0000313" key="1">
    <source>
        <dbReference type="EMBL" id="KAG8657889.1"/>
    </source>
</evidence>
<comment type="caution">
    <text evidence="1">The sequence shown here is derived from an EMBL/GenBank/DDBJ whole genome shotgun (WGS) entry which is preliminary data.</text>
</comment>
<gene>
    <name evidence="1" type="ORF">MANES_03G091200v8</name>
</gene>
<evidence type="ECO:0000313" key="2">
    <source>
        <dbReference type="Proteomes" id="UP000091857"/>
    </source>
</evidence>
<name>A0ACB7HYI5_MANES</name>
<reference evidence="2" key="1">
    <citation type="journal article" date="2016" name="Nat. Biotechnol.">
        <title>Sequencing wild and cultivated cassava and related species reveals extensive interspecific hybridization and genetic diversity.</title>
        <authorList>
            <person name="Bredeson J.V."/>
            <person name="Lyons J.B."/>
            <person name="Prochnik S.E."/>
            <person name="Wu G.A."/>
            <person name="Ha C.M."/>
            <person name="Edsinger-Gonzales E."/>
            <person name="Grimwood J."/>
            <person name="Schmutz J."/>
            <person name="Rabbi I.Y."/>
            <person name="Egesi C."/>
            <person name="Nauluvula P."/>
            <person name="Lebot V."/>
            <person name="Ndunguru J."/>
            <person name="Mkamilo G."/>
            <person name="Bart R.S."/>
            <person name="Setter T.L."/>
            <person name="Gleadow R.M."/>
            <person name="Kulakow P."/>
            <person name="Ferguson M.E."/>
            <person name="Rounsley S."/>
            <person name="Rokhsar D.S."/>
        </authorList>
    </citation>
    <scope>NUCLEOTIDE SEQUENCE [LARGE SCALE GENOMIC DNA]</scope>
    <source>
        <strain evidence="2">cv. AM560-2</strain>
    </source>
</reference>
<protein>
    <submittedName>
        <fullName evidence="1">Uncharacterized protein</fullName>
    </submittedName>
</protein>
<accession>A0ACB7HYI5</accession>
<dbReference type="Proteomes" id="UP000091857">
    <property type="component" value="Chromosome 3"/>
</dbReference>
<organism evidence="1 2">
    <name type="scientific">Manihot esculenta</name>
    <name type="common">Cassava</name>
    <name type="synonym">Jatropha manihot</name>
    <dbReference type="NCBI Taxonomy" id="3983"/>
    <lineage>
        <taxon>Eukaryota</taxon>
        <taxon>Viridiplantae</taxon>
        <taxon>Streptophyta</taxon>
        <taxon>Embryophyta</taxon>
        <taxon>Tracheophyta</taxon>
        <taxon>Spermatophyta</taxon>
        <taxon>Magnoliopsida</taxon>
        <taxon>eudicotyledons</taxon>
        <taxon>Gunneridae</taxon>
        <taxon>Pentapetalae</taxon>
        <taxon>rosids</taxon>
        <taxon>fabids</taxon>
        <taxon>Malpighiales</taxon>
        <taxon>Euphorbiaceae</taxon>
        <taxon>Crotonoideae</taxon>
        <taxon>Manihoteae</taxon>
        <taxon>Manihot</taxon>
    </lineage>
</organism>
<keyword evidence="2" id="KW-1185">Reference proteome</keyword>
<dbReference type="EMBL" id="CM004389">
    <property type="protein sequence ID" value="KAG8657889.1"/>
    <property type="molecule type" value="Genomic_DNA"/>
</dbReference>
<sequence length="477" mass="55598">MHLPLHHQQSLKTMDGSHQDMFTTLTNDLLVLIVGNLPFKEAARTSILSKQWCNIWRETAILEFNEDFFVKFQENEETQIIQRIAFFDFVRGFIANYPQREIQSFALACSKPQDFLADIQDFVIFAVSRNVKELELDLSDPRWSEDDLDNHLAVAELPFQAYHLVGLESLKLFSCSIDVSRVSNFTTLKDVSLGWIKISITFIKSLLVTCPLIESLSLKKCWNVIEQFEISLPNLKLKNLILEKCNFIHDMFWIDGPNIKFLKYSGKIGHFHLLDQRNLAEVDLDFGMENEFKEVGAFLYDFLQELYSARVMTVCSVFLQTIAQEAEPLGLHAPINVRHLILKTAMHFNEFHGIRFMLRSCPRLEVLTFDIGPRKIFPDYVPPFELDPHEFWSKDIRIHRCIRRSLLVVNVKAFKGTLSELYVLKYIICYGRQLEQLNLYISNEEGENGENRDTYMARVQQIREFENSSLDLQISVF</sequence>
<proteinExistence type="predicted"/>